<dbReference type="PROSITE" id="PS50192">
    <property type="entry name" value="T_SNARE"/>
    <property type="match status" value="1"/>
</dbReference>
<dbReference type="GO" id="GO:0006836">
    <property type="term" value="P:neurotransmitter transport"/>
    <property type="evidence" value="ECO:0007669"/>
    <property type="project" value="UniProtKB-KW"/>
</dbReference>
<proteinExistence type="inferred from homology"/>
<reference evidence="12 13" key="2">
    <citation type="submission" date="2018-11" db="EMBL/GenBank/DDBJ databases">
        <authorList>
            <consortium name="Pathogen Informatics"/>
        </authorList>
    </citation>
    <scope>NUCLEOTIDE SEQUENCE [LARGE SCALE GENOMIC DNA]</scope>
    <source>
        <strain evidence="12 13">Costa Rica</strain>
    </source>
</reference>
<dbReference type="GO" id="GO:0005484">
    <property type="term" value="F:SNAP receptor activity"/>
    <property type="evidence" value="ECO:0007669"/>
    <property type="project" value="InterPro"/>
</dbReference>
<sequence>MSDFSIRSRRRVEDCSSRPSTRTFDDHDTKKESASTSSSFFGNYNPLNSIAFGASSVQLWNSAQVSEVLKIRVPHRVVIDLVQEAFSNIQSPLQYSFEQLNLSDFVEEFPVLSVFGAPVNIIAFTMPSRDRTAEFKTTCKSLQMKGQPNGFVLETKKEILSDSVQFNQLAKRIGRDLSQTCGKMEKLAELAKRKSLFDEKSDMDHLSKVIKEDITGLNKQIAALQEFSRRRGGTRNQGTGHSQLVVVGLQSKLASVSKDFQSVLEISTEASSMLLFSDCSNLKHQKIRREKFSHAEPIPMSLPSSSSGSNGYREMQHPSYIVSDAYSCISLVRSRLLDDDNQHGVPRGSSVTLDMNAMEQMRVQQQMTLTDESNAYVQARSTAMETIEGSISELGQIFSQLANLVSEQGEMITRIDSNVEDVAINIDAAHTELVKYFHTISKNRWLMIKVFGVLMVFFIVFILFLT</sequence>
<name>A0A0R3PK74_ANGCS</name>
<evidence type="ECO:0000256" key="8">
    <source>
        <dbReference type="ARBA" id="ARBA00023136"/>
    </source>
</evidence>
<feature type="region of interest" description="Disordered" evidence="9">
    <location>
        <begin position="1"/>
        <end position="37"/>
    </location>
</feature>
<protein>
    <submittedName>
        <fullName evidence="14">t-SNARE coiled-coil homology domain-containing protein</fullName>
    </submittedName>
</protein>
<dbReference type="EMBL" id="UYYA01003839">
    <property type="protein sequence ID" value="VDM56540.1"/>
    <property type="molecule type" value="Genomic_DNA"/>
</dbReference>
<dbReference type="InterPro" id="IPR045242">
    <property type="entry name" value="Syntaxin"/>
</dbReference>
<dbReference type="InterPro" id="IPR021538">
    <property type="entry name" value="Syntaxin-5_N"/>
</dbReference>
<evidence type="ECO:0000259" key="11">
    <source>
        <dbReference type="PROSITE" id="PS50192"/>
    </source>
</evidence>
<evidence type="ECO:0000313" key="12">
    <source>
        <dbReference type="EMBL" id="VDM56540.1"/>
    </source>
</evidence>
<keyword evidence="5" id="KW-0532">Neurotransmitter transport</keyword>
<keyword evidence="3" id="KW-0813">Transport</keyword>
<evidence type="ECO:0000256" key="6">
    <source>
        <dbReference type="ARBA" id="ARBA00022989"/>
    </source>
</evidence>
<evidence type="ECO:0000313" key="14">
    <source>
        <dbReference type="WBParaSite" id="ACOC_0000495401-mRNA-1"/>
    </source>
</evidence>
<dbReference type="WBParaSite" id="ACOC_0000495401-mRNA-1">
    <property type="protein sequence ID" value="ACOC_0000495401-mRNA-1"/>
    <property type="gene ID" value="ACOC_0000495401"/>
</dbReference>
<dbReference type="GO" id="GO:0006906">
    <property type="term" value="P:vesicle fusion"/>
    <property type="evidence" value="ECO:0007669"/>
    <property type="project" value="TreeGrafter"/>
</dbReference>
<feature type="domain" description="T-SNARE coiled-coil homology" evidence="11">
    <location>
        <begin position="374"/>
        <end position="436"/>
    </location>
</feature>
<dbReference type="Pfam" id="PF05739">
    <property type="entry name" value="SNARE"/>
    <property type="match status" value="1"/>
</dbReference>
<organism evidence="14">
    <name type="scientific">Angiostrongylus costaricensis</name>
    <name type="common">Nematode worm</name>
    <dbReference type="NCBI Taxonomy" id="334426"/>
    <lineage>
        <taxon>Eukaryota</taxon>
        <taxon>Metazoa</taxon>
        <taxon>Ecdysozoa</taxon>
        <taxon>Nematoda</taxon>
        <taxon>Chromadorea</taxon>
        <taxon>Rhabditida</taxon>
        <taxon>Rhabditina</taxon>
        <taxon>Rhabditomorpha</taxon>
        <taxon>Strongyloidea</taxon>
        <taxon>Metastrongylidae</taxon>
        <taxon>Angiostrongylus</taxon>
    </lineage>
</organism>
<reference evidence="14" key="1">
    <citation type="submission" date="2017-02" db="UniProtKB">
        <authorList>
            <consortium name="WormBaseParasite"/>
        </authorList>
    </citation>
    <scope>IDENTIFICATION</scope>
</reference>
<keyword evidence="4 10" id="KW-0812">Transmembrane</keyword>
<keyword evidence="13" id="KW-1185">Reference proteome</keyword>
<evidence type="ECO:0000256" key="9">
    <source>
        <dbReference type="SAM" id="MobiDB-lite"/>
    </source>
</evidence>
<evidence type="ECO:0000256" key="2">
    <source>
        <dbReference type="ARBA" id="ARBA00009063"/>
    </source>
</evidence>
<keyword evidence="8 10" id="KW-0472">Membrane</keyword>
<gene>
    <name evidence="12" type="ORF">ACOC_LOCUS4955</name>
</gene>
<dbReference type="GO" id="GO:0000149">
    <property type="term" value="F:SNARE binding"/>
    <property type="evidence" value="ECO:0007669"/>
    <property type="project" value="TreeGrafter"/>
</dbReference>
<dbReference type="AlphaFoldDB" id="A0A0R3PK74"/>
<feature type="compositionally biased region" description="Basic and acidic residues" evidence="9">
    <location>
        <begin position="23"/>
        <end position="33"/>
    </location>
</feature>
<comment type="similarity">
    <text evidence="2">Belongs to the syntaxin family.</text>
</comment>
<dbReference type="GO" id="GO:0006888">
    <property type="term" value="P:endoplasmic reticulum to Golgi vesicle-mediated transport"/>
    <property type="evidence" value="ECO:0007669"/>
    <property type="project" value="TreeGrafter"/>
</dbReference>
<evidence type="ECO:0000256" key="4">
    <source>
        <dbReference type="ARBA" id="ARBA00022692"/>
    </source>
</evidence>
<dbReference type="OMA" id="EANHQTI"/>
<evidence type="ECO:0000256" key="3">
    <source>
        <dbReference type="ARBA" id="ARBA00022448"/>
    </source>
</evidence>
<dbReference type="GO" id="GO:0000139">
    <property type="term" value="C:Golgi membrane"/>
    <property type="evidence" value="ECO:0007669"/>
    <property type="project" value="TreeGrafter"/>
</dbReference>
<evidence type="ECO:0000256" key="1">
    <source>
        <dbReference type="ARBA" id="ARBA00004211"/>
    </source>
</evidence>
<dbReference type="CDD" id="cd15844">
    <property type="entry name" value="SNARE_syntaxin5"/>
    <property type="match status" value="1"/>
</dbReference>
<dbReference type="Gene3D" id="1.20.58.70">
    <property type="match status" value="1"/>
</dbReference>
<dbReference type="SMART" id="SM00397">
    <property type="entry name" value="t_SNARE"/>
    <property type="match status" value="1"/>
</dbReference>
<evidence type="ECO:0000256" key="10">
    <source>
        <dbReference type="SAM" id="Phobius"/>
    </source>
</evidence>
<dbReference type="SUPFAM" id="SSF47661">
    <property type="entry name" value="t-snare proteins"/>
    <property type="match status" value="1"/>
</dbReference>
<dbReference type="Pfam" id="PF11416">
    <property type="entry name" value="Syntaxin-5_N"/>
    <property type="match status" value="1"/>
</dbReference>
<keyword evidence="6 10" id="KW-1133">Transmembrane helix</keyword>
<dbReference type="STRING" id="334426.A0A0R3PK74"/>
<dbReference type="InterPro" id="IPR000727">
    <property type="entry name" value="T_SNARE_dom"/>
</dbReference>
<dbReference type="PROSITE" id="PS00914">
    <property type="entry name" value="SYNTAXIN"/>
    <property type="match status" value="1"/>
</dbReference>
<dbReference type="InterPro" id="IPR006012">
    <property type="entry name" value="Syntaxin/epimorphin_CS"/>
</dbReference>
<comment type="subcellular location">
    <subcellularLocation>
        <location evidence="1">Membrane</location>
        <topology evidence="1">Single-pass type IV membrane protein</topology>
    </subcellularLocation>
</comment>
<dbReference type="GO" id="GO:0006886">
    <property type="term" value="P:intracellular protein transport"/>
    <property type="evidence" value="ECO:0007669"/>
    <property type="project" value="InterPro"/>
</dbReference>
<dbReference type="InterPro" id="IPR010989">
    <property type="entry name" value="SNARE"/>
</dbReference>
<dbReference type="GO" id="GO:0048278">
    <property type="term" value="P:vesicle docking"/>
    <property type="evidence" value="ECO:0007669"/>
    <property type="project" value="TreeGrafter"/>
</dbReference>
<dbReference type="PANTHER" id="PTHR19957">
    <property type="entry name" value="SYNTAXIN"/>
    <property type="match status" value="1"/>
</dbReference>
<keyword evidence="7" id="KW-0175">Coiled coil</keyword>
<dbReference type="OrthoDB" id="421009at2759"/>
<evidence type="ECO:0000256" key="7">
    <source>
        <dbReference type="ARBA" id="ARBA00023054"/>
    </source>
</evidence>
<accession>A0A0R3PK74</accession>
<dbReference type="PANTHER" id="PTHR19957:SF3">
    <property type="entry name" value="SYNTAXIN-5"/>
    <property type="match status" value="1"/>
</dbReference>
<dbReference type="Proteomes" id="UP000267027">
    <property type="component" value="Unassembled WGS sequence"/>
</dbReference>
<dbReference type="GO" id="GO:0031201">
    <property type="term" value="C:SNARE complex"/>
    <property type="evidence" value="ECO:0007669"/>
    <property type="project" value="TreeGrafter"/>
</dbReference>
<evidence type="ECO:0000256" key="5">
    <source>
        <dbReference type="ARBA" id="ARBA00022775"/>
    </source>
</evidence>
<evidence type="ECO:0000313" key="13">
    <source>
        <dbReference type="Proteomes" id="UP000267027"/>
    </source>
</evidence>
<feature type="transmembrane region" description="Helical" evidence="10">
    <location>
        <begin position="445"/>
        <end position="465"/>
    </location>
</feature>